<organism evidence="9 10">
    <name type="scientific">Lentithecium fluviatile CBS 122367</name>
    <dbReference type="NCBI Taxonomy" id="1168545"/>
    <lineage>
        <taxon>Eukaryota</taxon>
        <taxon>Fungi</taxon>
        <taxon>Dikarya</taxon>
        <taxon>Ascomycota</taxon>
        <taxon>Pezizomycotina</taxon>
        <taxon>Dothideomycetes</taxon>
        <taxon>Pleosporomycetidae</taxon>
        <taxon>Pleosporales</taxon>
        <taxon>Massarineae</taxon>
        <taxon>Lentitheciaceae</taxon>
        <taxon>Lentithecium</taxon>
    </lineage>
</organism>
<evidence type="ECO:0000256" key="1">
    <source>
        <dbReference type="ARBA" id="ARBA00022801"/>
    </source>
</evidence>
<keyword evidence="1 5" id="KW-0378">Hydrolase</keyword>
<feature type="active site" description="Nucleophile" evidence="5">
    <location>
        <position position="147"/>
    </location>
</feature>
<dbReference type="AlphaFoldDB" id="A0A6G1JDR1"/>
<keyword evidence="4" id="KW-0862">Zinc</keyword>
<keyword evidence="4" id="KW-0479">Metal-binding</keyword>
<evidence type="ECO:0000256" key="6">
    <source>
        <dbReference type="SAM" id="MobiDB-lite"/>
    </source>
</evidence>
<evidence type="ECO:0000259" key="8">
    <source>
        <dbReference type="PROSITE" id="PS51635"/>
    </source>
</evidence>
<protein>
    <recommendedName>
        <fullName evidence="11">C2H2-type domain-containing protein</fullName>
    </recommendedName>
</protein>
<dbReference type="Gene3D" id="3.40.1090.10">
    <property type="entry name" value="Cytosolic phospholipase A2 catalytic domain"/>
    <property type="match status" value="1"/>
</dbReference>
<keyword evidence="4" id="KW-0863">Zinc-finger</keyword>
<keyword evidence="3 5" id="KW-0443">Lipid metabolism</keyword>
<feature type="region of interest" description="Disordered" evidence="6">
    <location>
        <begin position="504"/>
        <end position="530"/>
    </location>
</feature>
<feature type="short sequence motif" description="DGA/G" evidence="5">
    <location>
        <begin position="323"/>
        <end position="325"/>
    </location>
</feature>
<dbReference type="InterPro" id="IPR013087">
    <property type="entry name" value="Znf_C2H2_type"/>
</dbReference>
<gene>
    <name evidence="9" type="ORF">K458DRAFT_293222</name>
</gene>
<keyword evidence="2 5" id="KW-0442">Lipid degradation</keyword>
<evidence type="ECO:0008006" key="11">
    <source>
        <dbReference type="Google" id="ProtNLM"/>
    </source>
</evidence>
<accession>A0A6G1JDR1</accession>
<dbReference type="PROSITE" id="PS51635">
    <property type="entry name" value="PNPLA"/>
    <property type="match status" value="1"/>
</dbReference>
<evidence type="ECO:0000313" key="10">
    <source>
        <dbReference type="Proteomes" id="UP000799291"/>
    </source>
</evidence>
<dbReference type="InterPro" id="IPR016035">
    <property type="entry name" value="Acyl_Trfase/lysoPLipase"/>
</dbReference>
<feature type="region of interest" description="Disordered" evidence="6">
    <location>
        <begin position="1"/>
        <end position="37"/>
    </location>
</feature>
<evidence type="ECO:0000259" key="7">
    <source>
        <dbReference type="PROSITE" id="PS50157"/>
    </source>
</evidence>
<feature type="active site" description="Proton acceptor" evidence="5">
    <location>
        <position position="323"/>
    </location>
</feature>
<feature type="domain" description="C2H2-type" evidence="7">
    <location>
        <begin position="479"/>
        <end position="509"/>
    </location>
</feature>
<keyword evidence="10" id="KW-1185">Reference proteome</keyword>
<feature type="short sequence motif" description="GXGXXG" evidence="5">
    <location>
        <begin position="53"/>
        <end position="58"/>
    </location>
</feature>
<evidence type="ECO:0000256" key="2">
    <source>
        <dbReference type="ARBA" id="ARBA00022963"/>
    </source>
</evidence>
<dbReference type="PANTHER" id="PTHR24185:SF1">
    <property type="entry name" value="CALCIUM-INDEPENDENT PHOSPHOLIPASE A2-GAMMA"/>
    <property type="match status" value="1"/>
</dbReference>
<evidence type="ECO:0000256" key="5">
    <source>
        <dbReference type="PROSITE-ProRule" id="PRU01161"/>
    </source>
</evidence>
<dbReference type="InterPro" id="IPR002641">
    <property type="entry name" value="PNPLA_dom"/>
</dbReference>
<dbReference type="GO" id="GO:0016042">
    <property type="term" value="P:lipid catabolic process"/>
    <property type="evidence" value="ECO:0007669"/>
    <property type="project" value="UniProtKB-UniRule"/>
</dbReference>
<dbReference type="PANTHER" id="PTHR24185">
    <property type="entry name" value="CALCIUM-INDEPENDENT PHOSPHOLIPASE A2-GAMMA"/>
    <property type="match status" value="1"/>
</dbReference>
<evidence type="ECO:0000256" key="3">
    <source>
        <dbReference type="ARBA" id="ARBA00023098"/>
    </source>
</evidence>
<dbReference type="OrthoDB" id="626167at2759"/>
<dbReference type="GO" id="GO:0047499">
    <property type="term" value="F:calcium-independent phospholipase A2 activity"/>
    <property type="evidence" value="ECO:0007669"/>
    <property type="project" value="TreeGrafter"/>
</dbReference>
<reference evidence="9" key="1">
    <citation type="journal article" date="2020" name="Stud. Mycol.">
        <title>101 Dothideomycetes genomes: a test case for predicting lifestyles and emergence of pathogens.</title>
        <authorList>
            <person name="Haridas S."/>
            <person name="Albert R."/>
            <person name="Binder M."/>
            <person name="Bloem J."/>
            <person name="Labutti K."/>
            <person name="Salamov A."/>
            <person name="Andreopoulos B."/>
            <person name="Baker S."/>
            <person name="Barry K."/>
            <person name="Bills G."/>
            <person name="Bluhm B."/>
            <person name="Cannon C."/>
            <person name="Castanera R."/>
            <person name="Culley D."/>
            <person name="Daum C."/>
            <person name="Ezra D."/>
            <person name="Gonzalez J."/>
            <person name="Henrissat B."/>
            <person name="Kuo A."/>
            <person name="Liang C."/>
            <person name="Lipzen A."/>
            <person name="Lutzoni F."/>
            <person name="Magnuson J."/>
            <person name="Mondo S."/>
            <person name="Nolan M."/>
            <person name="Ohm R."/>
            <person name="Pangilinan J."/>
            <person name="Park H.-J."/>
            <person name="Ramirez L."/>
            <person name="Alfaro M."/>
            <person name="Sun H."/>
            <person name="Tritt A."/>
            <person name="Yoshinaga Y."/>
            <person name="Zwiers L.-H."/>
            <person name="Turgeon B."/>
            <person name="Goodwin S."/>
            <person name="Spatafora J."/>
            <person name="Crous P."/>
            <person name="Grigoriev I."/>
        </authorList>
    </citation>
    <scope>NUCLEOTIDE SEQUENCE</scope>
    <source>
        <strain evidence="9">CBS 122367</strain>
    </source>
</reference>
<name>A0A6G1JDR1_9PLEO</name>
<feature type="domain" description="PNPLA" evidence="8">
    <location>
        <begin position="49"/>
        <end position="337"/>
    </location>
</feature>
<feature type="compositionally biased region" description="Basic and acidic residues" evidence="6">
    <location>
        <begin position="14"/>
        <end position="37"/>
    </location>
</feature>
<proteinExistence type="predicted"/>
<sequence>MSSSSDAGPSTRPEASEGKRPIRTGTWRDEQTPPREADLEEVWSQRNLLSLDGGGIRGYWSLLVLRRLMKAIADEERRQAPLGQEEFHSFWPQQFPEDVTHGPFEREEREELRRTQEEKGKSKAHTALRDARKFLPCHYFDIICGSSTGRMGDMIFGKPRLVSQRNIGIVRWPKYSAKAMEKAFKEVTARRCGRDENQHVAVTLPTIPGTCKMFVFPLPTSLSDSSGKRIKLLQFVTTMQRTKGPEISADTVYLIRSYDHFQKKNHKSLERQDTDGPKRNWGQRSMLEIWQVARAATAAPFYFKEIKFRQENHNGCTKIYFSDGGFGHTNNPTMLGIQEIEGLHGRPNVGVVVNIGTARADGALSGRGLFKRLAKGFNEATNPKIVDAWVTRERLGFYYRFNDKDGIPVELDEWKPNGWFTKHPGRDTLRDIENCFNAWIAHRKVLAQFNECARELVRRRRRRADDGSRWERYATGAQYRCQHQTCNRLFGYREDFEDHWLKVHGSDDTDDETRQPAVDPWKYQPQRNGS</sequence>
<feature type="short sequence motif" description="GXSXG" evidence="5">
    <location>
        <begin position="145"/>
        <end position="149"/>
    </location>
</feature>
<dbReference type="GO" id="GO:0008270">
    <property type="term" value="F:zinc ion binding"/>
    <property type="evidence" value="ECO:0007669"/>
    <property type="project" value="UniProtKB-KW"/>
</dbReference>
<dbReference type="GO" id="GO:0046486">
    <property type="term" value="P:glycerolipid metabolic process"/>
    <property type="evidence" value="ECO:0007669"/>
    <property type="project" value="UniProtKB-ARBA"/>
</dbReference>
<feature type="region of interest" description="Disordered" evidence="6">
    <location>
        <begin position="98"/>
        <end position="125"/>
    </location>
</feature>
<dbReference type="EMBL" id="MU005573">
    <property type="protein sequence ID" value="KAF2688273.1"/>
    <property type="molecule type" value="Genomic_DNA"/>
</dbReference>
<dbReference type="Proteomes" id="UP000799291">
    <property type="component" value="Unassembled WGS sequence"/>
</dbReference>
<dbReference type="SUPFAM" id="SSF52151">
    <property type="entry name" value="FabD/lysophospholipase-like"/>
    <property type="match status" value="1"/>
</dbReference>
<evidence type="ECO:0000256" key="4">
    <source>
        <dbReference type="PROSITE-ProRule" id="PRU00042"/>
    </source>
</evidence>
<dbReference type="PROSITE" id="PS50157">
    <property type="entry name" value="ZINC_FINGER_C2H2_2"/>
    <property type="match status" value="1"/>
</dbReference>
<evidence type="ECO:0000313" key="9">
    <source>
        <dbReference type="EMBL" id="KAF2688273.1"/>
    </source>
</evidence>
<dbReference type="PROSITE" id="PS00028">
    <property type="entry name" value="ZINC_FINGER_C2H2_1"/>
    <property type="match status" value="1"/>
</dbReference>
<dbReference type="GO" id="GO:0019369">
    <property type="term" value="P:arachidonate metabolic process"/>
    <property type="evidence" value="ECO:0007669"/>
    <property type="project" value="TreeGrafter"/>
</dbReference>
<dbReference type="GO" id="GO:0016020">
    <property type="term" value="C:membrane"/>
    <property type="evidence" value="ECO:0007669"/>
    <property type="project" value="TreeGrafter"/>
</dbReference>